<evidence type="ECO:0000256" key="2">
    <source>
        <dbReference type="ARBA" id="ARBA00022448"/>
    </source>
</evidence>
<proteinExistence type="predicted"/>
<evidence type="ECO:0000256" key="6">
    <source>
        <dbReference type="ARBA" id="ARBA00022927"/>
    </source>
</evidence>
<comment type="caution">
    <text evidence="14">The sequence shown here is derived from an EMBL/GenBank/DDBJ whole genome shotgun (WGS) entry which is preliminary data.</text>
</comment>
<accession>A0ABD1XJT3</accession>
<evidence type="ECO:0000256" key="9">
    <source>
        <dbReference type="ARBA" id="ARBA00023010"/>
    </source>
</evidence>
<keyword evidence="2" id="KW-0813">Transport</keyword>
<feature type="region of interest" description="Disordered" evidence="13">
    <location>
        <begin position="167"/>
        <end position="230"/>
    </location>
</feature>
<keyword evidence="5" id="KW-0812">Transmembrane</keyword>
<evidence type="ECO:0000256" key="5">
    <source>
        <dbReference type="ARBA" id="ARBA00022692"/>
    </source>
</evidence>
<evidence type="ECO:0000256" key="4">
    <source>
        <dbReference type="ARBA" id="ARBA00022640"/>
    </source>
</evidence>
<evidence type="ECO:0000256" key="12">
    <source>
        <dbReference type="ARBA" id="ARBA00025340"/>
    </source>
</evidence>
<keyword evidence="6" id="KW-0653">Protein transport</keyword>
<dbReference type="InterPro" id="IPR006312">
    <property type="entry name" value="TatA/E"/>
</dbReference>
<evidence type="ECO:0000313" key="15">
    <source>
        <dbReference type="Proteomes" id="UP001605036"/>
    </source>
</evidence>
<feature type="region of interest" description="Disordered" evidence="13">
    <location>
        <begin position="250"/>
        <end position="288"/>
    </location>
</feature>
<protein>
    <recommendedName>
        <fullName evidence="16">Sec-independent protein translocase protein TATB, chloroplastic</fullName>
    </recommendedName>
</protein>
<keyword evidence="4" id="KW-0934">Plastid</keyword>
<evidence type="ECO:0000256" key="11">
    <source>
        <dbReference type="ARBA" id="ARBA00023136"/>
    </source>
</evidence>
<dbReference type="PANTHER" id="PTHR33162">
    <property type="entry name" value="SEC-INDEPENDENT PROTEIN TRANSLOCASE PROTEIN TATA, CHLOROPLASTIC"/>
    <property type="match status" value="1"/>
</dbReference>
<feature type="compositionally biased region" description="Basic and acidic residues" evidence="13">
    <location>
        <begin position="275"/>
        <end position="288"/>
    </location>
</feature>
<dbReference type="GO" id="GO:0006886">
    <property type="term" value="P:intracellular protein transport"/>
    <property type="evidence" value="ECO:0007669"/>
    <property type="project" value="UniProtKB-ARBA"/>
</dbReference>
<keyword evidence="8" id="KW-1133">Transmembrane helix</keyword>
<dbReference type="Proteomes" id="UP001605036">
    <property type="component" value="Unassembled WGS sequence"/>
</dbReference>
<comment type="function">
    <text evidence="12">Part of the twin-arginine translocation (Tat) system that transports large folded proteins containing a characteristic twin-arginine motif in their signal peptide across the thylakoid membrane. Involved in delta pH-dependent protein transport required for chloroplast development, especially thylakoid membrane formation. TATC and TATB mediate precursor recognition, whereas TATA facilitates translocation.</text>
</comment>
<evidence type="ECO:0000256" key="3">
    <source>
        <dbReference type="ARBA" id="ARBA00022528"/>
    </source>
</evidence>
<dbReference type="GO" id="GO:0009535">
    <property type="term" value="C:chloroplast thylakoid membrane"/>
    <property type="evidence" value="ECO:0007669"/>
    <property type="project" value="UniProtKB-SubCell"/>
</dbReference>
<dbReference type="EMBL" id="JBHFFA010000008">
    <property type="protein sequence ID" value="KAL2608958.1"/>
    <property type="molecule type" value="Genomic_DNA"/>
</dbReference>
<keyword evidence="15" id="KW-1185">Reference proteome</keyword>
<organism evidence="14 15">
    <name type="scientific">Riccia fluitans</name>
    <dbReference type="NCBI Taxonomy" id="41844"/>
    <lineage>
        <taxon>Eukaryota</taxon>
        <taxon>Viridiplantae</taxon>
        <taxon>Streptophyta</taxon>
        <taxon>Embryophyta</taxon>
        <taxon>Marchantiophyta</taxon>
        <taxon>Marchantiopsida</taxon>
        <taxon>Marchantiidae</taxon>
        <taxon>Marchantiales</taxon>
        <taxon>Ricciaceae</taxon>
        <taxon>Riccia</taxon>
    </lineage>
</organism>
<dbReference type="NCBIfam" id="TIGR01411">
    <property type="entry name" value="tatAE"/>
    <property type="match status" value="1"/>
</dbReference>
<dbReference type="InterPro" id="IPR003369">
    <property type="entry name" value="TatA/B/E"/>
</dbReference>
<reference evidence="14 15" key="1">
    <citation type="submission" date="2024-09" db="EMBL/GenBank/DDBJ databases">
        <title>Chromosome-scale assembly of Riccia fluitans.</title>
        <authorList>
            <person name="Paukszto L."/>
            <person name="Sawicki J."/>
            <person name="Karawczyk K."/>
            <person name="Piernik-Szablinska J."/>
            <person name="Szczecinska M."/>
            <person name="Mazdziarz M."/>
        </authorList>
    </citation>
    <scope>NUCLEOTIDE SEQUENCE [LARGE SCALE GENOMIC DNA]</scope>
    <source>
        <strain evidence="14">Rf_01</strain>
        <tissue evidence="14">Aerial parts of the thallus</tissue>
    </source>
</reference>
<comment type="subcellular location">
    <subcellularLocation>
        <location evidence="1">Plastid</location>
        <location evidence="1">Chloroplast thylakoid membrane</location>
        <topology evidence="1">Single-pass membrane protein</topology>
    </subcellularLocation>
</comment>
<dbReference type="FunFam" id="1.20.5.3310:FF:000003">
    <property type="entry name" value="Sec-independent protein translocase protein TATB, chloroplastic"/>
    <property type="match status" value="1"/>
</dbReference>
<keyword evidence="3" id="KW-0150">Chloroplast</keyword>
<evidence type="ECO:0000256" key="8">
    <source>
        <dbReference type="ARBA" id="ARBA00022989"/>
    </source>
</evidence>
<keyword evidence="11" id="KW-0472">Membrane</keyword>
<keyword evidence="7" id="KW-0809">Transit peptide</keyword>
<sequence length="288" mass="30256">MAGAVSLVQTYGTSTVSSALSGVGEAPCSCNSSSYLQQATCSRSPKFALSVKLSLSSTPLVPLRSGLSSFGSWNGRSHLGNVQLLKLITGRQLLSSRGIVGRVQASLLGVGAPEALVIAVVALLVFGPKGLAEVARTLGKSLKAFQPTIKELQQVSREFKSTLEQEIGLDELRSPSKPVDNAPPPTSQPSNFVNAPTQTQMPSQQPSPTSEPLNGQKAAASKPYSTEDYVQVTAEQAKALVPEELRREAELAAWGGAPPTKSAQEEQEAISSGSEAKKDDEKIGENLK</sequence>
<gene>
    <name evidence="14" type="ORF">R1flu_027531</name>
</gene>
<dbReference type="Pfam" id="PF02416">
    <property type="entry name" value="TatA_B_E"/>
    <property type="match status" value="1"/>
</dbReference>
<feature type="compositionally biased region" description="Low complexity" evidence="13">
    <location>
        <begin position="196"/>
        <end position="210"/>
    </location>
</feature>
<evidence type="ECO:0000256" key="13">
    <source>
        <dbReference type="SAM" id="MobiDB-lite"/>
    </source>
</evidence>
<evidence type="ECO:0000313" key="14">
    <source>
        <dbReference type="EMBL" id="KAL2608958.1"/>
    </source>
</evidence>
<keyword evidence="10" id="KW-0793">Thylakoid</keyword>
<keyword evidence="9" id="KW-0811">Translocation</keyword>
<dbReference type="AlphaFoldDB" id="A0ABD1XJT3"/>
<evidence type="ECO:0000256" key="1">
    <source>
        <dbReference type="ARBA" id="ARBA00004581"/>
    </source>
</evidence>
<evidence type="ECO:0000256" key="7">
    <source>
        <dbReference type="ARBA" id="ARBA00022946"/>
    </source>
</evidence>
<dbReference type="PANTHER" id="PTHR33162:SF3">
    <property type="entry name" value="SEC-INDEPENDENT PROTEIN TRANSLOCASE PROTEIN TATB, CHLOROPLASTIC"/>
    <property type="match status" value="1"/>
</dbReference>
<evidence type="ECO:0000256" key="10">
    <source>
        <dbReference type="ARBA" id="ARBA00023078"/>
    </source>
</evidence>
<dbReference type="Gene3D" id="1.20.5.3310">
    <property type="match status" value="1"/>
</dbReference>
<evidence type="ECO:0008006" key="16">
    <source>
        <dbReference type="Google" id="ProtNLM"/>
    </source>
</evidence>
<name>A0ABD1XJT3_9MARC</name>